<dbReference type="EMBL" id="WSUT01000005">
    <property type="protein sequence ID" value="MWC44623.1"/>
    <property type="molecule type" value="Genomic_DNA"/>
</dbReference>
<reference evidence="2 3" key="1">
    <citation type="submission" date="2016-10" db="EMBL/GenBank/DDBJ databases">
        <authorList>
            <person name="Varghese N."/>
            <person name="Submissions S."/>
        </authorList>
    </citation>
    <scope>NUCLEOTIDE SEQUENCE [LARGE SCALE GENOMIC DNA]</scope>
    <source>
        <strain evidence="2 3">S7-754</strain>
    </source>
</reference>
<accession>A0A1G7P8S5</accession>
<dbReference type="RefSeq" id="WP_149682918.1">
    <property type="nucleotide sequence ID" value="NZ_FNBI01000006.1"/>
</dbReference>
<dbReference type="Proteomes" id="UP000436801">
    <property type="component" value="Unassembled WGS sequence"/>
</dbReference>
<dbReference type="PANTHER" id="PTHR43239:SF1">
    <property type="entry name" value="UPF0734 PROTEIN DDB_G0273871_DDB_G0273177"/>
    <property type="match status" value="1"/>
</dbReference>
<dbReference type="PANTHER" id="PTHR43239">
    <property type="entry name" value="UPF0734 PROTEIN DDB_G0273871/DDB_G0273177"/>
    <property type="match status" value="1"/>
</dbReference>
<dbReference type="Proteomes" id="UP000323502">
    <property type="component" value="Unassembled WGS sequence"/>
</dbReference>
<gene>
    <name evidence="1" type="ORF">GQR91_13315</name>
    <name evidence="2" type="ORF">SAMN05216557_106107</name>
</gene>
<dbReference type="Gene3D" id="3.30.70.100">
    <property type="match status" value="1"/>
</dbReference>
<dbReference type="AlphaFoldDB" id="A0A1G7P8S5"/>
<keyword evidence="3" id="KW-1185">Reference proteome</keyword>
<dbReference type="GO" id="GO:0062192">
    <property type="term" value="F:L-rhamnose mutarotase activity"/>
    <property type="evidence" value="ECO:0007669"/>
    <property type="project" value="UniProtKB-EC"/>
</dbReference>
<evidence type="ECO:0000313" key="4">
    <source>
        <dbReference type="Proteomes" id="UP000436801"/>
    </source>
</evidence>
<dbReference type="OrthoDB" id="7272712at2"/>
<dbReference type="InterPro" id="IPR011008">
    <property type="entry name" value="Dimeric_a/b-barrel"/>
</dbReference>
<reference evidence="1 4" key="2">
    <citation type="submission" date="2019-12" db="EMBL/GenBank/DDBJ databases">
        <authorList>
            <person name="Zheng J."/>
        </authorList>
    </citation>
    <scope>NUCLEOTIDE SEQUENCE [LARGE SCALE GENOMIC DNA]</scope>
    <source>
        <strain evidence="1 4">DSM 27347</strain>
    </source>
</reference>
<dbReference type="SUPFAM" id="SSF54909">
    <property type="entry name" value="Dimeric alpha+beta barrel"/>
    <property type="match status" value="1"/>
</dbReference>
<proteinExistence type="predicted"/>
<dbReference type="Pfam" id="PF05336">
    <property type="entry name" value="rhaM"/>
    <property type="match status" value="1"/>
</dbReference>
<dbReference type="InterPro" id="IPR052996">
    <property type="entry name" value="Carb_Metab_Mutarotase"/>
</dbReference>
<name>A0A1G7P8S5_9SPHN</name>
<sequence>MAQRICFALDLVDDAELIAAYEAAHAPGAVWPEVVEGIRAAGYEAMEIWRFGSRLFMVAEVSADWPRAIADHLRATDDRWQAAMDRFQQRIAGSPDKWAPMTRIFTLDGA</sequence>
<keyword evidence="1" id="KW-0413">Isomerase</keyword>
<dbReference type="InterPro" id="IPR008000">
    <property type="entry name" value="Rham/fucose_mutarotase"/>
</dbReference>
<organism evidence="2 3">
    <name type="scientific">Sphingomonas carotinifaciens</name>
    <dbReference type="NCBI Taxonomy" id="1166323"/>
    <lineage>
        <taxon>Bacteria</taxon>
        <taxon>Pseudomonadati</taxon>
        <taxon>Pseudomonadota</taxon>
        <taxon>Alphaproteobacteria</taxon>
        <taxon>Sphingomonadales</taxon>
        <taxon>Sphingomonadaceae</taxon>
        <taxon>Sphingomonas</taxon>
    </lineage>
</organism>
<evidence type="ECO:0000313" key="3">
    <source>
        <dbReference type="Proteomes" id="UP000323502"/>
    </source>
</evidence>
<evidence type="ECO:0000313" key="2">
    <source>
        <dbReference type="EMBL" id="SDF82702.1"/>
    </source>
</evidence>
<dbReference type="EMBL" id="FNBI01000006">
    <property type="protein sequence ID" value="SDF82702.1"/>
    <property type="molecule type" value="Genomic_DNA"/>
</dbReference>
<evidence type="ECO:0000313" key="1">
    <source>
        <dbReference type="EMBL" id="MWC44623.1"/>
    </source>
</evidence>
<protein>
    <submittedName>
        <fullName evidence="2">L-rhamnose mutarotase</fullName>
        <ecNumber evidence="1">5.1.3.32</ecNumber>
    </submittedName>
</protein>
<dbReference type="EC" id="5.1.3.32" evidence="1"/>